<dbReference type="Pfam" id="PF13193">
    <property type="entry name" value="AMP-binding_C"/>
    <property type="match status" value="1"/>
</dbReference>
<evidence type="ECO:0000256" key="1">
    <source>
        <dbReference type="ARBA" id="ARBA00006432"/>
    </source>
</evidence>
<keyword evidence="2" id="KW-0436">Ligase</keyword>
<feature type="domain" description="AMP-dependent synthetase/ligase" evidence="4">
    <location>
        <begin position="21"/>
        <end position="407"/>
    </location>
</feature>
<dbReference type="InterPro" id="IPR042099">
    <property type="entry name" value="ANL_N_sf"/>
</dbReference>
<dbReference type="Proteomes" id="UP001642260">
    <property type="component" value="Unassembled WGS sequence"/>
</dbReference>
<organism evidence="6 7">
    <name type="scientific">Eruca vesicaria subsp. sativa</name>
    <name type="common">Garden rocket</name>
    <name type="synonym">Eruca sativa</name>
    <dbReference type="NCBI Taxonomy" id="29727"/>
    <lineage>
        <taxon>Eukaryota</taxon>
        <taxon>Viridiplantae</taxon>
        <taxon>Streptophyta</taxon>
        <taxon>Embryophyta</taxon>
        <taxon>Tracheophyta</taxon>
        <taxon>Spermatophyta</taxon>
        <taxon>Magnoliopsida</taxon>
        <taxon>eudicotyledons</taxon>
        <taxon>Gunneridae</taxon>
        <taxon>Pentapetalae</taxon>
        <taxon>rosids</taxon>
        <taxon>malvids</taxon>
        <taxon>Brassicales</taxon>
        <taxon>Brassicaceae</taxon>
        <taxon>Brassiceae</taxon>
        <taxon>Eruca</taxon>
    </lineage>
</organism>
<evidence type="ECO:0000313" key="6">
    <source>
        <dbReference type="EMBL" id="CAH8360326.1"/>
    </source>
</evidence>
<sequence length="587" mass="65305">MDNLELCDANNFPLTPITFLKRASECYPNRTSIIYGQTRFTWPQTYDRCCRLTASLLSLNIRKNDVVSILAPNIPAMYEMHFAVPMAGAVLNPLNTRLDAKTITTILRHAQPKIFCVDRSFEPLAREIIHLLSLDHSKLKMLVIFIDETNSPKTMSSNELDYESLIRRGQPTSSMVAHMFRVQNEHDPISLNYTSGTTADPKGVVVSHRGAYLSSLGAIMGWEMGTCPVYLWTLPMFHCNGWTLTWSVAARGGTSVCIRNVTASEIFKNIKLHGVTHMCCVPTVFNIILQGKPLDLSNRSGPVQMLTGGSSPPAALVKKVQRLGFHVIHAYGLTEATGPALFCEWQEEWNRLPENQQLKLKARQGVGVLTLAETDVKNTDTQESVPRDGKTMGEIVVKGSSVMKGYLKNPKATLEAFKNGWLNTGDIGVIHPDGHIEIKDRSKDIIISGGENISSVEVENVLYKHHQVKEAAVVAMPHPVWGETPCAFVVLEKKGETTQGDGGTNVVTSERDLIEYCRENMPRYMCPRKVAFLEELPKNGNGKIIKPNLRDIAAGLVVSDENIVSSKTVSQRKEEEERRVDRLPSRL</sequence>
<evidence type="ECO:0000256" key="2">
    <source>
        <dbReference type="ARBA" id="ARBA00022598"/>
    </source>
</evidence>
<dbReference type="InterPro" id="IPR025110">
    <property type="entry name" value="AMP-bd_C"/>
</dbReference>
<comment type="similarity">
    <text evidence="1">Belongs to the ATP-dependent AMP-binding enzyme family.</text>
</comment>
<dbReference type="PANTHER" id="PTHR43859">
    <property type="entry name" value="ACYL-ACTIVATING ENZYME"/>
    <property type="match status" value="1"/>
</dbReference>
<dbReference type="Pfam" id="PF00501">
    <property type="entry name" value="AMP-binding"/>
    <property type="match status" value="1"/>
</dbReference>
<dbReference type="AlphaFoldDB" id="A0ABC8KWM5"/>
<dbReference type="InterPro" id="IPR000873">
    <property type="entry name" value="AMP-dep_synth/lig_dom"/>
</dbReference>
<dbReference type="PANTHER" id="PTHR43859:SF25">
    <property type="entry name" value="BENZOATE--COA LIGASE, PEROXISOMAL-RELATED"/>
    <property type="match status" value="1"/>
</dbReference>
<gene>
    <name evidence="6" type="ORF">ERUC_LOCUS26082</name>
</gene>
<dbReference type="FunFam" id="3.30.300.30:FF:000008">
    <property type="entry name" value="2,3-dihydroxybenzoate-AMP ligase"/>
    <property type="match status" value="1"/>
</dbReference>
<keyword evidence="7" id="KW-1185">Reference proteome</keyword>
<feature type="domain" description="AMP-binding enzyme C-terminal" evidence="5">
    <location>
        <begin position="457"/>
        <end position="543"/>
    </location>
</feature>
<dbReference type="NCBIfam" id="NF006020">
    <property type="entry name" value="PRK08162.1"/>
    <property type="match status" value="1"/>
</dbReference>
<evidence type="ECO:0000256" key="3">
    <source>
        <dbReference type="SAM" id="MobiDB-lite"/>
    </source>
</evidence>
<feature type="compositionally biased region" description="Basic and acidic residues" evidence="3">
    <location>
        <begin position="571"/>
        <end position="587"/>
    </location>
</feature>
<evidence type="ECO:0000313" key="7">
    <source>
        <dbReference type="Proteomes" id="UP001642260"/>
    </source>
</evidence>
<evidence type="ECO:0000259" key="5">
    <source>
        <dbReference type="Pfam" id="PF13193"/>
    </source>
</evidence>
<dbReference type="CDD" id="cd12118">
    <property type="entry name" value="ttLC_FACS_AEE21_like"/>
    <property type="match status" value="1"/>
</dbReference>
<dbReference type="Gene3D" id="3.40.50.12780">
    <property type="entry name" value="N-terminal domain of ligase-like"/>
    <property type="match status" value="1"/>
</dbReference>
<evidence type="ECO:0000259" key="4">
    <source>
        <dbReference type="Pfam" id="PF00501"/>
    </source>
</evidence>
<name>A0ABC8KWM5_ERUVS</name>
<comment type="caution">
    <text evidence="6">The sequence shown here is derived from an EMBL/GenBank/DDBJ whole genome shotgun (WGS) entry which is preliminary data.</text>
</comment>
<dbReference type="GO" id="GO:0016874">
    <property type="term" value="F:ligase activity"/>
    <property type="evidence" value="ECO:0007669"/>
    <property type="project" value="UniProtKB-KW"/>
</dbReference>
<feature type="region of interest" description="Disordered" evidence="3">
    <location>
        <begin position="566"/>
        <end position="587"/>
    </location>
</feature>
<accession>A0ABC8KWM5</accession>
<dbReference type="EMBL" id="CAKOAT010285155">
    <property type="protein sequence ID" value="CAH8360326.1"/>
    <property type="molecule type" value="Genomic_DNA"/>
</dbReference>
<dbReference type="Gene3D" id="3.30.300.30">
    <property type="match status" value="1"/>
</dbReference>
<reference evidence="6 7" key="1">
    <citation type="submission" date="2022-03" db="EMBL/GenBank/DDBJ databases">
        <authorList>
            <person name="Macdonald S."/>
            <person name="Ahmed S."/>
            <person name="Newling K."/>
        </authorList>
    </citation>
    <scope>NUCLEOTIDE SEQUENCE [LARGE SCALE GENOMIC DNA]</scope>
</reference>
<dbReference type="SUPFAM" id="SSF56801">
    <property type="entry name" value="Acetyl-CoA synthetase-like"/>
    <property type="match status" value="1"/>
</dbReference>
<dbReference type="FunFam" id="3.40.50.12780:FF:000003">
    <property type="entry name" value="Long-chain-fatty-acid--CoA ligase FadD"/>
    <property type="match status" value="1"/>
</dbReference>
<dbReference type="InterPro" id="IPR045851">
    <property type="entry name" value="AMP-bd_C_sf"/>
</dbReference>
<proteinExistence type="inferred from homology"/>
<protein>
    <submittedName>
        <fullName evidence="6">Uncharacterized protein</fullName>
    </submittedName>
</protein>